<dbReference type="Proteomes" id="UP001341840">
    <property type="component" value="Unassembled WGS sequence"/>
</dbReference>
<name>A0ABU6SS76_9FABA</name>
<evidence type="ECO:0000313" key="1">
    <source>
        <dbReference type="EMBL" id="MED6138905.1"/>
    </source>
</evidence>
<gene>
    <name evidence="1" type="ORF">PIB30_078940</name>
</gene>
<dbReference type="EMBL" id="JASCZI010061520">
    <property type="protein sequence ID" value="MED6138905.1"/>
    <property type="molecule type" value="Genomic_DNA"/>
</dbReference>
<organism evidence="1 2">
    <name type="scientific">Stylosanthes scabra</name>
    <dbReference type="NCBI Taxonomy" id="79078"/>
    <lineage>
        <taxon>Eukaryota</taxon>
        <taxon>Viridiplantae</taxon>
        <taxon>Streptophyta</taxon>
        <taxon>Embryophyta</taxon>
        <taxon>Tracheophyta</taxon>
        <taxon>Spermatophyta</taxon>
        <taxon>Magnoliopsida</taxon>
        <taxon>eudicotyledons</taxon>
        <taxon>Gunneridae</taxon>
        <taxon>Pentapetalae</taxon>
        <taxon>rosids</taxon>
        <taxon>fabids</taxon>
        <taxon>Fabales</taxon>
        <taxon>Fabaceae</taxon>
        <taxon>Papilionoideae</taxon>
        <taxon>50 kb inversion clade</taxon>
        <taxon>dalbergioids sensu lato</taxon>
        <taxon>Dalbergieae</taxon>
        <taxon>Pterocarpus clade</taxon>
        <taxon>Stylosanthes</taxon>
    </lineage>
</organism>
<reference evidence="1 2" key="1">
    <citation type="journal article" date="2023" name="Plants (Basel)">
        <title>Bridging the Gap: Combining Genomics and Transcriptomics Approaches to Understand Stylosanthes scabra, an Orphan Legume from the Brazilian Caatinga.</title>
        <authorList>
            <person name="Ferreira-Neto J.R.C."/>
            <person name="da Silva M.D."/>
            <person name="Binneck E."/>
            <person name="de Melo N.F."/>
            <person name="da Silva R.H."/>
            <person name="de Melo A.L.T.M."/>
            <person name="Pandolfi V."/>
            <person name="Bustamante F.O."/>
            <person name="Brasileiro-Vidal A.C."/>
            <person name="Benko-Iseppon A.M."/>
        </authorList>
    </citation>
    <scope>NUCLEOTIDE SEQUENCE [LARGE SCALE GENOMIC DNA]</scope>
    <source>
        <tissue evidence="1">Leaves</tissue>
    </source>
</reference>
<protein>
    <submittedName>
        <fullName evidence="1">Uncharacterized protein</fullName>
    </submittedName>
</protein>
<comment type="caution">
    <text evidence="1">The sequence shown here is derived from an EMBL/GenBank/DDBJ whole genome shotgun (WGS) entry which is preliminary data.</text>
</comment>
<accession>A0ABU6SS76</accession>
<proteinExistence type="predicted"/>
<keyword evidence="2" id="KW-1185">Reference proteome</keyword>
<feature type="non-terminal residue" evidence="1">
    <location>
        <position position="1"/>
    </location>
</feature>
<evidence type="ECO:0000313" key="2">
    <source>
        <dbReference type="Proteomes" id="UP001341840"/>
    </source>
</evidence>
<sequence>HTLHNTSLVDPFYTWKVTRCSQACFKLIKLRIAITLARILRVRQHARQKPVLGNTVMARPGYGTWSWVARVMHNGPRACKTRFGNTRTYKRSPWDSPFAEPSQLPPPNFSILFSCSLISFHLEGNV</sequence>